<accession>A0A099CWA2</accession>
<evidence type="ECO:0000313" key="1">
    <source>
        <dbReference type="EMBL" id="KGI77917.1"/>
    </source>
</evidence>
<dbReference type="EMBL" id="JROI01000010">
    <property type="protein sequence ID" value="KGI77917.1"/>
    <property type="molecule type" value="Genomic_DNA"/>
</dbReference>
<name>A0A099CWA2_9GAMM</name>
<dbReference type="RefSeq" id="WP_043100285.1">
    <property type="nucleotide sequence ID" value="NZ_JACHET010000001.1"/>
</dbReference>
<dbReference type="Pfam" id="PF06945">
    <property type="entry name" value="DUF1289"/>
    <property type="match status" value="1"/>
</dbReference>
<dbReference type="AlphaFoldDB" id="A0A099CWA2"/>
<reference evidence="1 2" key="1">
    <citation type="submission" date="2014-09" db="EMBL/GenBank/DDBJ databases">
        <title>Xanthomonadaceae 3.5X direct submission.</title>
        <authorList>
            <person name="Fang T."/>
            <person name="Wang H."/>
        </authorList>
    </citation>
    <scope>NUCLEOTIDE SEQUENCE [LARGE SCALE GENOMIC DNA]</scope>
    <source>
        <strain evidence="1 2">3.5X</strain>
    </source>
</reference>
<evidence type="ECO:0008006" key="3">
    <source>
        <dbReference type="Google" id="ProtNLM"/>
    </source>
</evidence>
<organism evidence="1 2">
    <name type="scientific">Oleiagrimonas soli</name>
    <dbReference type="NCBI Taxonomy" id="1543381"/>
    <lineage>
        <taxon>Bacteria</taxon>
        <taxon>Pseudomonadati</taxon>
        <taxon>Pseudomonadota</taxon>
        <taxon>Gammaproteobacteria</taxon>
        <taxon>Lysobacterales</taxon>
        <taxon>Rhodanobacteraceae</taxon>
        <taxon>Oleiagrimonas</taxon>
    </lineage>
</organism>
<dbReference type="PANTHER" id="PTHR35175:SF2">
    <property type="entry name" value="DUF1289 DOMAIN-CONTAINING PROTEIN"/>
    <property type="match status" value="1"/>
</dbReference>
<dbReference type="STRING" id="1543381.LF63_0105835"/>
<dbReference type="Proteomes" id="UP000029708">
    <property type="component" value="Unassembled WGS sequence"/>
</dbReference>
<dbReference type="InterPro" id="IPR010710">
    <property type="entry name" value="DUF1289"/>
</dbReference>
<dbReference type="PANTHER" id="PTHR35175">
    <property type="entry name" value="DUF1289 DOMAIN-CONTAINING PROTEIN"/>
    <property type="match status" value="1"/>
</dbReference>
<comment type="caution">
    <text evidence="1">The sequence shown here is derived from an EMBL/GenBank/DDBJ whole genome shotgun (WGS) entry which is preliminary data.</text>
</comment>
<proteinExistence type="predicted"/>
<gene>
    <name evidence="1" type="ORF">LF63_0105835</name>
</gene>
<dbReference type="HOGENOM" id="CLU_162538_6_3_6"/>
<sequence length="64" mass="7519">MMPQARSLDEREPLTPCVKVCRLDASGFCVGCKRSVEEIMHWGAMSRDERLHLMREELPKRWTD</sequence>
<protein>
    <recommendedName>
        <fullName evidence="3">Fe-S oxidoreductase</fullName>
    </recommendedName>
</protein>
<keyword evidence="2" id="KW-1185">Reference proteome</keyword>
<evidence type="ECO:0000313" key="2">
    <source>
        <dbReference type="Proteomes" id="UP000029708"/>
    </source>
</evidence>